<protein>
    <recommendedName>
        <fullName evidence="11">tRNA (uracil-O(2)-)-methyltransferase</fullName>
        <ecNumber evidence="11">2.1.1.211</ecNumber>
    </recommendedName>
</protein>
<accession>A0A0D6LXS2</accession>
<sequence length="748" mass="85880">MTSRRLFVSGIANNVGEDVIRMYFSRFGFMSEFVLPLESETGMNRGFAYITYSDQTSTSKCLEESCHKIKGRDVTVTSLEEEGNLMRMPALKSKKLFVSFLGIEGITENALRQAFSSFGAISSVHFARDDDEKLLFYAIITFESEESVDMCLKVNHCINGRSVVVRKAVRKEQVKLAEQSERERAHLEEHQKHGYAGYGRAYVTVTSLGPQSTSVNGTAAGYPASYVSQCPPQNDPAQEQYLREYEQYQQQMVEYQKQLAEYHVKLNKYHDEMQQYQMQRQYKNALDQAAFQNAYNYTVPSQASPEREYEVRKLVPKDKLFSQKCYEVSYYDGSHDVVFVPVQLDLSDTKKAVHIPYPYRISCQHLRLILSVPTNIADTESHWLLNTVFPALFKWMRFIDPQKEVRKTNNLLDIEEYSHRYKRIKEEYGRTLVENWTENTDPKKFVYEDCGIATYLLVNGIGIDVRKRKIWSEQLSGTPLIEAVVDPSQKENSIPNDVDYLIGNHTDELTPWLPVMAARRNCEFFVLPCCPFNFFGKYIARPGDVGSQYDSFLRFTREICTRLGFIVEEDRLSIPSTKRLCFVCGIPPDGLVPNVEEVIEELTGSATKAFLPRPKVEQIRNCLNVPPETRLALTKRFFDKILQSSDELRDGWRCGGAIELVELASMLTEAEKQLMKQQCGGLQTFLRNQHQVFKVTGGMARLRDFREEVQRKSKKSKSAAPRSGTTPCWMAANHPDGCPMKENCQFKH</sequence>
<reference evidence="15 16" key="1">
    <citation type="submission" date="2013-05" db="EMBL/GenBank/DDBJ databases">
        <title>Draft genome of the parasitic nematode Anyclostoma ceylanicum.</title>
        <authorList>
            <person name="Mitreva M."/>
        </authorList>
    </citation>
    <scope>NUCLEOTIDE SEQUENCE [LARGE SCALE GENOMIC DNA]</scope>
</reference>
<evidence type="ECO:0000256" key="11">
    <source>
        <dbReference type="RuleBase" id="RU368004"/>
    </source>
</evidence>
<name>A0A0D6LXS2_9BILA</name>
<dbReference type="GO" id="GO:0141101">
    <property type="term" value="F:tRNA(Ser) (uridine(44)-2'-O-)-methyltransferase activity"/>
    <property type="evidence" value="ECO:0007669"/>
    <property type="project" value="UniProtKB-EC"/>
</dbReference>
<dbReference type="PROSITE" id="PS50103">
    <property type="entry name" value="ZF_C3H1"/>
    <property type="match status" value="1"/>
</dbReference>
<keyword evidence="10" id="KW-0863">Zinc-finger</keyword>
<evidence type="ECO:0000256" key="10">
    <source>
        <dbReference type="PROSITE-ProRule" id="PRU00723"/>
    </source>
</evidence>
<feature type="zinc finger region" description="C3H1-type" evidence="10">
    <location>
        <begin position="722"/>
        <end position="748"/>
    </location>
</feature>
<keyword evidence="10" id="KW-0479">Metal-binding</keyword>
<keyword evidence="6 11" id="KW-0949">S-adenosyl-L-methionine</keyword>
<feature type="coiled-coil region" evidence="12">
    <location>
        <begin position="238"/>
        <end position="279"/>
    </location>
</feature>
<evidence type="ECO:0000313" key="15">
    <source>
        <dbReference type="EMBL" id="EPB74901.1"/>
    </source>
</evidence>
<dbReference type="GO" id="GO:0003723">
    <property type="term" value="F:RNA binding"/>
    <property type="evidence" value="ECO:0007669"/>
    <property type="project" value="UniProtKB-UniRule"/>
</dbReference>
<keyword evidence="4 11" id="KW-0489">Methyltransferase</keyword>
<dbReference type="InterPro" id="IPR012677">
    <property type="entry name" value="Nucleotide-bd_a/b_plait_sf"/>
</dbReference>
<evidence type="ECO:0000256" key="8">
    <source>
        <dbReference type="ARBA" id="ARBA00047957"/>
    </source>
</evidence>
<evidence type="ECO:0000256" key="2">
    <source>
        <dbReference type="ARBA" id="ARBA00009056"/>
    </source>
</evidence>
<dbReference type="EC" id="2.1.1.211" evidence="11"/>
<feature type="domain" description="RRM" evidence="13">
    <location>
        <begin position="94"/>
        <end position="179"/>
    </location>
</feature>
<comment type="subcellular location">
    <subcellularLocation>
        <location evidence="1 11">Cytoplasm</location>
    </subcellularLocation>
</comment>
<dbReference type="GO" id="GO:0008270">
    <property type="term" value="F:zinc ion binding"/>
    <property type="evidence" value="ECO:0007669"/>
    <property type="project" value="UniProtKB-KW"/>
</dbReference>
<dbReference type="EMBL" id="KE124923">
    <property type="protein sequence ID" value="EPB74901.1"/>
    <property type="molecule type" value="Genomic_DNA"/>
</dbReference>
<dbReference type="PANTHER" id="PTHR21210">
    <property type="entry name" value="TRNA (URACIL-O(2)-)-METHYLTRANSFERASE-RELATED"/>
    <property type="match status" value="1"/>
</dbReference>
<evidence type="ECO:0000259" key="14">
    <source>
        <dbReference type="PROSITE" id="PS50103"/>
    </source>
</evidence>
<keyword evidence="16" id="KW-1185">Reference proteome</keyword>
<keyword evidence="7 11" id="KW-0819">tRNA processing</keyword>
<evidence type="ECO:0000256" key="5">
    <source>
        <dbReference type="ARBA" id="ARBA00022679"/>
    </source>
</evidence>
<dbReference type="SMART" id="SM00360">
    <property type="entry name" value="RRM"/>
    <property type="match status" value="2"/>
</dbReference>
<dbReference type="Proteomes" id="UP000054495">
    <property type="component" value="Unassembled WGS sequence"/>
</dbReference>
<evidence type="ECO:0000256" key="12">
    <source>
        <dbReference type="SAM" id="Coils"/>
    </source>
</evidence>
<comment type="similarity">
    <text evidence="2 11">Belongs to the TRM44 family.</text>
</comment>
<organism evidence="15 16">
    <name type="scientific">Ancylostoma ceylanicum</name>
    <dbReference type="NCBI Taxonomy" id="53326"/>
    <lineage>
        <taxon>Eukaryota</taxon>
        <taxon>Metazoa</taxon>
        <taxon>Ecdysozoa</taxon>
        <taxon>Nematoda</taxon>
        <taxon>Chromadorea</taxon>
        <taxon>Rhabditida</taxon>
        <taxon>Rhabditina</taxon>
        <taxon>Rhabditomorpha</taxon>
        <taxon>Strongyloidea</taxon>
        <taxon>Ancylostomatidae</taxon>
        <taxon>Ancylostomatinae</taxon>
        <taxon>Ancylostoma</taxon>
    </lineage>
</organism>
<dbReference type="InterPro" id="IPR000571">
    <property type="entry name" value="Znf_CCCH"/>
</dbReference>
<dbReference type="AlphaFoldDB" id="A0A0D6LXS2"/>
<dbReference type="InterPro" id="IPR035979">
    <property type="entry name" value="RBD_domain_sf"/>
</dbReference>
<evidence type="ECO:0000259" key="13">
    <source>
        <dbReference type="PROSITE" id="PS50102"/>
    </source>
</evidence>
<evidence type="ECO:0000256" key="7">
    <source>
        <dbReference type="ARBA" id="ARBA00022694"/>
    </source>
</evidence>
<dbReference type="PANTHER" id="PTHR21210:SF0">
    <property type="entry name" value="TRNA (URACIL-O(2)-)-METHYLTRANSFERASE-RELATED"/>
    <property type="match status" value="1"/>
</dbReference>
<feature type="domain" description="C3H1-type" evidence="14">
    <location>
        <begin position="722"/>
        <end position="748"/>
    </location>
</feature>
<dbReference type="InterPro" id="IPR011671">
    <property type="entry name" value="tRNA_uracil_MeTrfase"/>
</dbReference>
<dbReference type="Pfam" id="PF07757">
    <property type="entry name" value="AdoMet_MTase"/>
    <property type="match status" value="1"/>
</dbReference>
<dbReference type="SUPFAM" id="SSF54928">
    <property type="entry name" value="RNA-binding domain, RBD"/>
    <property type="match status" value="2"/>
</dbReference>
<dbReference type="InterPro" id="IPR000504">
    <property type="entry name" value="RRM_dom"/>
</dbReference>
<dbReference type="PROSITE" id="PS50102">
    <property type="entry name" value="RRM"/>
    <property type="match status" value="2"/>
</dbReference>
<gene>
    <name evidence="15" type="ORF">ANCCEY_06017</name>
</gene>
<comment type="catalytic activity">
    <reaction evidence="8 11">
        <text>uridine(44) in tRNA(Ser) + S-adenosyl-L-methionine = 2'-O-methyluridine(44) in tRNA(Ser) + S-adenosyl-L-homocysteine + H(+)</text>
        <dbReference type="Rhea" id="RHEA:43100"/>
        <dbReference type="Rhea" id="RHEA-COMP:10339"/>
        <dbReference type="Rhea" id="RHEA-COMP:10340"/>
        <dbReference type="ChEBI" id="CHEBI:15378"/>
        <dbReference type="ChEBI" id="CHEBI:57856"/>
        <dbReference type="ChEBI" id="CHEBI:59789"/>
        <dbReference type="ChEBI" id="CHEBI:65315"/>
        <dbReference type="ChEBI" id="CHEBI:74478"/>
        <dbReference type="EC" id="2.1.1.211"/>
    </reaction>
</comment>
<evidence type="ECO:0000256" key="4">
    <source>
        <dbReference type="ARBA" id="ARBA00022603"/>
    </source>
</evidence>
<keyword evidence="12" id="KW-0175">Coiled coil</keyword>
<dbReference type="GO" id="GO:0030488">
    <property type="term" value="P:tRNA methylation"/>
    <property type="evidence" value="ECO:0007669"/>
    <property type="project" value="UniProtKB-UniRule"/>
</dbReference>
<keyword evidence="10" id="KW-0862">Zinc</keyword>
<dbReference type="CDD" id="cd00590">
    <property type="entry name" value="RRM_SF"/>
    <property type="match status" value="1"/>
</dbReference>
<comment type="function">
    <text evidence="11">Adenosyl-L-methionine (AdoMet)-dependent tRNA (uracil-O(2)-)-methyltransferase.</text>
</comment>
<evidence type="ECO:0000256" key="9">
    <source>
        <dbReference type="PROSITE-ProRule" id="PRU00176"/>
    </source>
</evidence>
<feature type="domain" description="RRM" evidence="13">
    <location>
        <begin position="4"/>
        <end position="93"/>
    </location>
</feature>
<dbReference type="Pfam" id="PF00076">
    <property type="entry name" value="RRM_1"/>
    <property type="match status" value="2"/>
</dbReference>
<keyword evidence="3 11" id="KW-0963">Cytoplasm</keyword>
<evidence type="ECO:0000256" key="3">
    <source>
        <dbReference type="ARBA" id="ARBA00022490"/>
    </source>
</evidence>
<proteinExistence type="inferred from homology"/>
<keyword evidence="5 11" id="KW-0808">Transferase</keyword>
<evidence type="ECO:0000313" key="16">
    <source>
        <dbReference type="Proteomes" id="UP000054495"/>
    </source>
</evidence>
<dbReference type="Gene3D" id="3.30.70.330">
    <property type="match status" value="2"/>
</dbReference>
<evidence type="ECO:0000256" key="6">
    <source>
        <dbReference type="ARBA" id="ARBA00022691"/>
    </source>
</evidence>
<dbReference type="GO" id="GO:0005737">
    <property type="term" value="C:cytoplasm"/>
    <property type="evidence" value="ECO:0007669"/>
    <property type="project" value="UniProtKB-SubCell"/>
</dbReference>
<evidence type="ECO:0000256" key="1">
    <source>
        <dbReference type="ARBA" id="ARBA00004496"/>
    </source>
</evidence>
<keyword evidence="9" id="KW-0694">RNA-binding</keyword>